<evidence type="ECO:0000313" key="1">
    <source>
        <dbReference type="EMBL" id="CAG8793862.1"/>
    </source>
</evidence>
<reference evidence="1" key="1">
    <citation type="submission" date="2021-06" db="EMBL/GenBank/DDBJ databases">
        <authorList>
            <person name="Kallberg Y."/>
            <person name="Tangrot J."/>
            <person name="Rosling A."/>
        </authorList>
    </citation>
    <scope>NUCLEOTIDE SEQUENCE</scope>
    <source>
        <strain evidence="1">CL551</strain>
    </source>
</reference>
<comment type="caution">
    <text evidence="1">The sequence shown here is derived from an EMBL/GenBank/DDBJ whole genome shotgun (WGS) entry which is preliminary data.</text>
</comment>
<dbReference type="AlphaFoldDB" id="A0A9N9JTX7"/>
<dbReference type="OrthoDB" id="2424072at2759"/>
<evidence type="ECO:0000313" key="2">
    <source>
        <dbReference type="Proteomes" id="UP000789342"/>
    </source>
</evidence>
<keyword evidence="2" id="KW-1185">Reference proteome</keyword>
<feature type="non-terminal residue" evidence="1">
    <location>
        <position position="1"/>
    </location>
</feature>
<dbReference type="Proteomes" id="UP000789342">
    <property type="component" value="Unassembled WGS sequence"/>
</dbReference>
<gene>
    <name evidence="1" type="ORF">AMORRO_LOCUS18381</name>
</gene>
<feature type="non-terminal residue" evidence="1">
    <location>
        <position position="101"/>
    </location>
</feature>
<protein>
    <submittedName>
        <fullName evidence="1">17048_t:CDS:1</fullName>
    </submittedName>
</protein>
<proteinExistence type="predicted"/>
<name>A0A9N9JTX7_9GLOM</name>
<sequence length="101" mass="11591">IDSQDSYDEAPFGSAIYSKQISDSLMRQSQYYQDMSALFSTIEFAPIEPDSDDEVVTMTNASSSKGTWRSSRARTKISYNYPRYSYSSSKRPKTRRKKLTT</sequence>
<accession>A0A9N9JTX7</accession>
<dbReference type="EMBL" id="CAJVPV010064378">
    <property type="protein sequence ID" value="CAG8793862.1"/>
    <property type="molecule type" value="Genomic_DNA"/>
</dbReference>
<organism evidence="1 2">
    <name type="scientific">Acaulospora morrowiae</name>
    <dbReference type="NCBI Taxonomy" id="94023"/>
    <lineage>
        <taxon>Eukaryota</taxon>
        <taxon>Fungi</taxon>
        <taxon>Fungi incertae sedis</taxon>
        <taxon>Mucoromycota</taxon>
        <taxon>Glomeromycotina</taxon>
        <taxon>Glomeromycetes</taxon>
        <taxon>Diversisporales</taxon>
        <taxon>Acaulosporaceae</taxon>
        <taxon>Acaulospora</taxon>
    </lineage>
</organism>